<keyword evidence="3" id="KW-1185">Reference proteome</keyword>
<dbReference type="Proteomes" id="UP000267019">
    <property type="component" value="Unassembled WGS sequence"/>
</dbReference>
<name>A0A660L4A7_9BACL</name>
<dbReference type="Pfam" id="PF06686">
    <property type="entry name" value="SpoIIIAC"/>
    <property type="match status" value="1"/>
</dbReference>
<feature type="transmembrane region" description="Helical" evidence="1">
    <location>
        <begin position="41"/>
        <end position="61"/>
    </location>
</feature>
<sequence>MFDALGLDVHRVLTLAAFAILLSIVHAVLKQAGKEEWAQLITYLGFLAGLYLVVDATYRLFAQLERLFRL</sequence>
<comment type="caution">
    <text evidence="2">The sequence shown here is derived from an EMBL/GenBank/DDBJ whole genome shotgun (WGS) entry which is preliminary data.</text>
</comment>
<protein>
    <submittedName>
        <fullName evidence="2">Stage III sporulation protein AC</fullName>
    </submittedName>
</protein>
<dbReference type="AlphaFoldDB" id="A0A660L4A7"/>
<dbReference type="EMBL" id="RBIJ01000001">
    <property type="protein sequence ID" value="RKQ88746.1"/>
    <property type="molecule type" value="Genomic_DNA"/>
</dbReference>
<feature type="transmembrane region" description="Helical" evidence="1">
    <location>
        <begin position="12"/>
        <end position="29"/>
    </location>
</feature>
<keyword evidence="1" id="KW-0812">Transmembrane</keyword>
<proteinExistence type="predicted"/>
<accession>A0A660L4A7</accession>
<evidence type="ECO:0000256" key="1">
    <source>
        <dbReference type="SAM" id="Phobius"/>
    </source>
</evidence>
<gene>
    <name evidence="2" type="ORF">C7438_0387</name>
</gene>
<dbReference type="OrthoDB" id="9800383at2"/>
<dbReference type="InterPro" id="IPR025664">
    <property type="entry name" value="Spore_III_AC/AD"/>
</dbReference>
<evidence type="ECO:0000313" key="3">
    <source>
        <dbReference type="Proteomes" id="UP000267019"/>
    </source>
</evidence>
<keyword evidence="1" id="KW-0472">Membrane</keyword>
<dbReference type="RefSeq" id="WP_121443653.1">
    <property type="nucleotide sequence ID" value="NZ_RBIJ01000001.1"/>
</dbReference>
<keyword evidence="1" id="KW-1133">Transmembrane helix</keyword>
<evidence type="ECO:0000313" key="2">
    <source>
        <dbReference type="EMBL" id="RKQ88746.1"/>
    </source>
</evidence>
<organism evidence="2 3">
    <name type="scientific">Brockia lithotrophica</name>
    <dbReference type="NCBI Taxonomy" id="933949"/>
    <lineage>
        <taxon>Bacteria</taxon>
        <taxon>Bacillati</taxon>
        <taxon>Bacillota</taxon>
        <taxon>Bacilli</taxon>
        <taxon>Bacillales</taxon>
        <taxon>Bacillales Family X. Incertae Sedis</taxon>
        <taxon>Brockia</taxon>
    </lineage>
</organism>
<reference evidence="2 3" key="1">
    <citation type="submission" date="2018-10" db="EMBL/GenBank/DDBJ databases">
        <title>Genomic Encyclopedia of Type Strains, Phase IV (KMG-IV): sequencing the most valuable type-strain genomes for metagenomic binning, comparative biology and taxonomic classification.</title>
        <authorList>
            <person name="Goeker M."/>
        </authorList>
    </citation>
    <scope>NUCLEOTIDE SEQUENCE [LARGE SCALE GENOMIC DNA]</scope>
    <source>
        <strain evidence="2 3">DSM 22653</strain>
    </source>
</reference>